<dbReference type="EMBL" id="UYYF01004307">
    <property type="protein sequence ID" value="VDN02032.1"/>
    <property type="molecule type" value="Genomic_DNA"/>
</dbReference>
<dbReference type="Pfam" id="PF02879">
    <property type="entry name" value="PGM_PMM_II"/>
    <property type="match status" value="1"/>
</dbReference>
<sequence length="943" mass="106536">MMEQFSASVIFNDQQRDLIHHVAFDFHGRRIATSSSDMMVCVWNLSPNGNWVKSASWKSHSGPVWKVVWAHPEFGQILATCSFDRSVTIWEETVRQPVQMIINSGIQSGQKEQQPRWKRCCQLVDSRHNVTDIKFAPRHLGLMLATVSSQGVLRIYEAPDIMNLSMWSLNQDIAVFRCRCSCLSWSTNRLAKPLIAVGSDDAHTTGKRVAIYEYHDNLRKWQLLNVPSLKISESVTDIAFAPPAGRSYHILAIGSKDIFLFKLSSNGQSTDLNGDLIERCGPTAYEITQLDVLENPSHLPVQVWRLSWNITGTILTGGSSDGCIRLWKENLLNKWSTIATIKSIEDQKPSDDDPESITSIGSLTRDSLNEKSRAEIEKLYQKESVDELQARMCGKLVFGTAGVRTKMEGGFCRLNDLTILMLTHGFAVHLKNTYNRESNGVAIGFDGRHNSKKWATLAANVFVLNGIKVYLFSDYCPTPLVSYATLKLVCDAGLMITASHNPKYDNGYKAYWTNGAQILSPHDSEICRIAYENGEPNSEYWNTSTLYSHPLFHSADSVLEKYFNEESSLCHYESLNEKCPLKFTYTAFHGVGLPYVTKMMEVFKFRSKNIVIVQEHAKPDPDFPTVPFPNPEEGLKVLKIPISVADQHNSTIILANDPDADRCQVAEKQLNGDWKVFTGNEMGALMSWWVWRCWREQNPEKDSSDVYIVNSVVSSSITHTIAVAEGFKTDVGLTGFKWLGNKCDYLRREGKEVLLAWEESIGFMVGHSLDKDGITAVVVFAEMASYLCSINLTLNQQLVNIFKKYGFHLFISSYWFVPSQTIMRDIFAKLRKEGKYPKKIGTYDVKYVRDLMTGYDDEQPDKKTVLPLSRSSEMITFSLSNGSWTTIRASGTEPKIKYYIEFKSLGGKTEKDLVDMKNELSKLEQAVVDNLLEPKVNGLIARN</sequence>
<dbReference type="Gene3D" id="3.40.120.10">
    <property type="entry name" value="Alpha-D-Glucose-1,6-Bisphosphate, subunit A, domain 3"/>
    <property type="match status" value="3"/>
</dbReference>
<dbReference type="GO" id="GO:0005975">
    <property type="term" value="P:carbohydrate metabolic process"/>
    <property type="evidence" value="ECO:0007669"/>
    <property type="project" value="InterPro"/>
</dbReference>
<evidence type="ECO:0000256" key="2">
    <source>
        <dbReference type="ARBA" id="ARBA00010231"/>
    </source>
</evidence>
<dbReference type="WBParaSite" id="TCLT_0000486901-mRNA-1">
    <property type="protein sequence ID" value="TCLT_0000486901-mRNA-1"/>
    <property type="gene ID" value="TCLT_0000486901"/>
</dbReference>
<evidence type="ECO:0000313" key="13">
    <source>
        <dbReference type="EMBL" id="VDN02032.1"/>
    </source>
</evidence>
<dbReference type="PROSITE" id="PS00678">
    <property type="entry name" value="WD_REPEATS_1"/>
    <property type="match status" value="1"/>
</dbReference>
<feature type="domain" description="Alpha-D-phosphohexomutase alpha/beta/alpha" evidence="10">
    <location>
        <begin position="396"/>
        <end position="533"/>
    </location>
</feature>
<dbReference type="PANTHER" id="PTHR45745:SF1">
    <property type="entry name" value="PHOSPHOGLUCOMUTASE 2B-RELATED"/>
    <property type="match status" value="1"/>
</dbReference>
<dbReference type="CDD" id="cd05799">
    <property type="entry name" value="PGM2"/>
    <property type="match status" value="1"/>
</dbReference>
<evidence type="ECO:0000256" key="9">
    <source>
        <dbReference type="PROSITE-ProRule" id="PRU00221"/>
    </source>
</evidence>
<dbReference type="Pfam" id="PF00400">
    <property type="entry name" value="WD40"/>
    <property type="match status" value="3"/>
</dbReference>
<gene>
    <name evidence="13" type="ORF">TCLT_LOCUS4858</name>
</gene>
<keyword evidence="4 9" id="KW-0853">WD repeat</keyword>
<evidence type="ECO:0000313" key="15">
    <source>
        <dbReference type="WBParaSite" id="TCLT_0000486901-mRNA-1"/>
    </source>
</evidence>
<feature type="repeat" description="WD" evidence="9">
    <location>
        <begin position="57"/>
        <end position="91"/>
    </location>
</feature>
<dbReference type="SUPFAM" id="SSF55957">
    <property type="entry name" value="Phosphoglucomutase, C-terminal domain"/>
    <property type="match status" value="1"/>
</dbReference>
<dbReference type="PROSITE" id="PS50082">
    <property type="entry name" value="WD_REPEATS_2"/>
    <property type="match status" value="1"/>
</dbReference>
<keyword evidence="14" id="KW-1185">Reference proteome</keyword>
<evidence type="ECO:0000259" key="11">
    <source>
        <dbReference type="Pfam" id="PF02879"/>
    </source>
</evidence>
<dbReference type="SUPFAM" id="SSF53738">
    <property type="entry name" value="Phosphoglucomutase, first 3 domains"/>
    <property type="match status" value="3"/>
</dbReference>
<dbReference type="GO" id="GO:0005634">
    <property type="term" value="C:nucleus"/>
    <property type="evidence" value="ECO:0007669"/>
    <property type="project" value="TreeGrafter"/>
</dbReference>
<dbReference type="InterPro" id="IPR001680">
    <property type="entry name" value="WD40_rpt"/>
</dbReference>
<protein>
    <submittedName>
        <fullName evidence="15">WD_REPEATS_REGION domain-containing protein</fullName>
    </submittedName>
</protein>
<keyword evidence="7" id="KW-0460">Magnesium</keyword>
<evidence type="ECO:0000256" key="1">
    <source>
        <dbReference type="ARBA" id="ARBA00001946"/>
    </source>
</evidence>
<name>A0A158RBJ9_THECL</name>
<evidence type="ECO:0000256" key="7">
    <source>
        <dbReference type="ARBA" id="ARBA00022842"/>
    </source>
</evidence>
<organism evidence="15">
    <name type="scientific">Thelazia callipaeda</name>
    <name type="common">Oriental eyeworm</name>
    <name type="synonym">Parasitic nematode</name>
    <dbReference type="NCBI Taxonomy" id="103827"/>
    <lineage>
        <taxon>Eukaryota</taxon>
        <taxon>Metazoa</taxon>
        <taxon>Ecdysozoa</taxon>
        <taxon>Nematoda</taxon>
        <taxon>Chromadorea</taxon>
        <taxon>Rhabditida</taxon>
        <taxon>Spirurina</taxon>
        <taxon>Spiruromorpha</taxon>
        <taxon>Thelazioidea</taxon>
        <taxon>Thelaziidae</taxon>
        <taxon>Thelazia</taxon>
    </lineage>
</organism>
<dbReference type="Pfam" id="PF02880">
    <property type="entry name" value="PGM_PMM_III"/>
    <property type="match status" value="1"/>
</dbReference>
<dbReference type="PRINTS" id="PR00509">
    <property type="entry name" value="PGMPMM"/>
</dbReference>
<dbReference type="InterPro" id="IPR016066">
    <property type="entry name" value="A-D-PHexomutase_CS"/>
</dbReference>
<reference evidence="13 14" key="2">
    <citation type="submission" date="2018-11" db="EMBL/GenBank/DDBJ databases">
        <authorList>
            <consortium name="Pathogen Informatics"/>
        </authorList>
    </citation>
    <scope>NUCLEOTIDE SEQUENCE [LARGE SCALE GENOMIC DNA]</scope>
</reference>
<proteinExistence type="inferred from homology"/>
<evidence type="ECO:0000256" key="8">
    <source>
        <dbReference type="ARBA" id="ARBA00023235"/>
    </source>
</evidence>
<dbReference type="GO" id="GO:0000287">
    <property type="term" value="F:magnesium ion binding"/>
    <property type="evidence" value="ECO:0007669"/>
    <property type="project" value="InterPro"/>
</dbReference>
<dbReference type="AlphaFoldDB" id="A0A158RBJ9"/>
<dbReference type="InterPro" id="IPR016055">
    <property type="entry name" value="A-D-PHexomutase_a/b/a-I/II/III"/>
</dbReference>
<dbReference type="PANTHER" id="PTHR45745">
    <property type="entry name" value="PHOSPHOMANNOMUTASE 45A"/>
    <property type="match status" value="1"/>
</dbReference>
<dbReference type="PROSITE" id="PS00710">
    <property type="entry name" value="PGM_PMM"/>
    <property type="match status" value="1"/>
</dbReference>
<dbReference type="Pfam" id="PF02878">
    <property type="entry name" value="PGM_PMM_I"/>
    <property type="match status" value="1"/>
</dbReference>
<feature type="domain" description="Alpha-D-phosphohexomutase alpha/beta/alpha" evidence="11">
    <location>
        <begin position="571"/>
        <end position="668"/>
    </location>
</feature>
<evidence type="ECO:0000313" key="14">
    <source>
        <dbReference type="Proteomes" id="UP000276776"/>
    </source>
</evidence>
<comment type="similarity">
    <text evidence="2">Belongs to the phosphohexose mutase family.</text>
</comment>
<dbReference type="Gene3D" id="2.130.10.10">
    <property type="entry name" value="YVTN repeat-like/Quinoprotein amine dehydrogenase"/>
    <property type="match status" value="1"/>
</dbReference>
<dbReference type="Gene3D" id="3.30.310.50">
    <property type="entry name" value="Alpha-D-phosphohexomutase, C-terminal domain"/>
    <property type="match status" value="1"/>
</dbReference>
<evidence type="ECO:0000259" key="10">
    <source>
        <dbReference type="Pfam" id="PF02878"/>
    </source>
</evidence>
<evidence type="ECO:0000259" key="12">
    <source>
        <dbReference type="Pfam" id="PF02880"/>
    </source>
</evidence>
<dbReference type="GO" id="GO:0006166">
    <property type="term" value="P:purine ribonucleoside salvage"/>
    <property type="evidence" value="ECO:0007669"/>
    <property type="project" value="TreeGrafter"/>
</dbReference>
<reference evidence="15" key="1">
    <citation type="submission" date="2016-04" db="UniProtKB">
        <authorList>
            <consortium name="WormBaseParasite"/>
        </authorList>
    </citation>
    <scope>IDENTIFICATION</scope>
</reference>
<keyword evidence="8" id="KW-0413">Isomerase</keyword>
<keyword evidence="3" id="KW-0597">Phosphoprotein</keyword>
<evidence type="ECO:0000256" key="3">
    <source>
        <dbReference type="ARBA" id="ARBA00022553"/>
    </source>
</evidence>
<dbReference type="SUPFAM" id="SSF50978">
    <property type="entry name" value="WD40 repeat-like"/>
    <property type="match status" value="1"/>
</dbReference>
<dbReference type="STRING" id="103827.A0A158RBJ9"/>
<dbReference type="InterPro" id="IPR005846">
    <property type="entry name" value="A-D-PHexomutase_a/b/a-III"/>
</dbReference>
<accession>A0A158RBJ9</accession>
<dbReference type="InterPro" id="IPR015943">
    <property type="entry name" value="WD40/YVTN_repeat-like_dom_sf"/>
</dbReference>
<evidence type="ECO:0000256" key="4">
    <source>
        <dbReference type="ARBA" id="ARBA00022574"/>
    </source>
</evidence>
<dbReference type="InterPro" id="IPR036322">
    <property type="entry name" value="WD40_repeat_dom_sf"/>
</dbReference>
<dbReference type="InterPro" id="IPR036900">
    <property type="entry name" value="A-D-PHexomutase_C_sf"/>
</dbReference>
<dbReference type="GO" id="GO:0008973">
    <property type="term" value="F:phosphopentomutase activity"/>
    <property type="evidence" value="ECO:0007669"/>
    <property type="project" value="TreeGrafter"/>
</dbReference>
<dbReference type="OrthoDB" id="8300170at2759"/>
<dbReference type="InterPro" id="IPR019775">
    <property type="entry name" value="WD40_repeat_CS"/>
</dbReference>
<feature type="domain" description="Alpha-D-phosphohexomutase alpha/beta/alpha" evidence="12">
    <location>
        <begin position="700"/>
        <end position="785"/>
    </location>
</feature>
<keyword evidence="5" id="KW-0479">Metal-binding</keyword>
<dbReference type="InterPro" id="IPR005845">
    <property type="entry name" value="A-D-PHexomutase_a/b/a-II"/>
</dbReference>
<dbReference type="SMART" id="SM00320">
    <property type="entry name" value="WD40"/>
    <property type="match status" value="5"/>
</dbReference>
<dbReference type="InterPro" id="IPR005841">
    <property type="entry name" value="Alpha-D-phosphohexomutase_SF"/>
</dbReference>
<dbReference type="Proteomes" id="UP000276776">
    <property type="component" value="Unassembled WGS sequence"/>
</dbReference>
<comment type="cofactor">
    <cofactor evidence="1">
        <name>Mg(2+)</name>
        <dbReference type="ChEBI" id="CHEBI:18420"/>
    </cofactor>
</comment>
<keyword evidence="6" id="KW-0677">Repeat</keyword>
<dbReference type="InterPro" id="IPR005844">
    <property type="entry name" value="A-D-PHexomutase_a/b/a-I"/>
</dbReference>
<evidence type="ECO:0000256" key="6">
    <source>
        <dbReference type="ARBA" id="ARBA00022737"/>
    </source>
</evidence>
<evidence type="ECO:0000256" key="5">
    <source>
        <dbReference type="ARBA" id="ARBA00022723"/>
    </source>
</evidence>